<dbReference type="CDD" id="cd07989">
    <property type="entry name" value="LPLAT_AGPAT-like"/>
    <property type="match status" value="1"/>
</dbReference>
<evidence type="ECO:0000256" key="2">
    <source>
        <dbReference type="ARBA" id="ARBA00022679"/>
    </source>
</evidence>
<feature type="domain" description="Phospholipid/glycerol acyltransferase" evidence="4">
    <location>
        <begin position="40"/>
        <end position="160"/>
    </location>
</feature>
<dbReference type="EMBL" id="CP046915">
    <property type="protein sequence ID" value="QGZ64956.1"/>
    <property type="molecule type" value="Genomic_DNA"/>
</dbReference>
<dbReference type="Proteomes" id="UP000433577">
    <property type="component" value="Chromosome 3"/>
</dbReference>
<proteinExistence type="predicted"/>
<evidence type="ECO:0000313" key="5">
    <source>
        <dbReference type="EMBL" id="QGZ64956.1"/>
    </source>
</evidence>
<dbReference type="GO" id="GO:0006654">
    <property type="term" value="P:phosphatidic acid biosynthetic process"/>
    <property type="evidence" value="ECO:0007669"/>
    <property type="project" value="TreeGrafter"/>
</dbReference>
<dbReference type="GO" id="GO:0003841">
    <property type="term" value="F:1-acylglycerol-3-phosphate O-acyltransferase activity"/>
    <property type="evidence" value="ECO:0007669"/>
    <property type="project" value="TreeGrafter"/>
</dbReference>
<protein>
    <submittedName>
        <fullName evidence="5">1-acyl-sn-glycerol-3-phosphate acyltransferase</fullName>
    </submittedName>
</protein>
<dbReference type="OrthoDB" id="9808424at2"/>
<dbReference type="RefSeq" id="WP_158954896.1">
    <property type="nucleotide sequence ID" value="NZ_CP046915.1"/>
</dbReference>
<organism evidence="5 6">
    <name type="scientific">Paraburkholderia acidisoli</name>
    <dbReference type="NCBI Taxonomy" id="2571748"/>
    <lineage>
        <taxon>Bacteria</taxon>
        <taxon>Pseudomonadati</taxon>
        <taxon>Pseudomonadota</taxon>
        <taxon>Betaproteobacteria</taxon>
        <taxon>Burkholderiales</taxon>
        <taxon>Burkholderiaceae</taxon>
        <taxon>Paraburkholderia</taxon>
    </lineage>
</organism>
<dbReference type="KEGG" id="pacs:FAZ98_24455"/>
<evidence type="ECO:0000313" key="6">
    <source>
        <dbReference type="Proteomes" id="UP000433577"/>
    </source>
</evidence>
<sequence>MKTLWHVWQRDALLALVRLLVGAYPVWHRQALAESANAQSIWFSNHTSHIDTLAILAALPRDVRARVRPVAARDYWDSGKLKRHIARNILNAVLIDRHRESGGDPLDPVREALAQGHSVLIFPEGTRGTEPLPQPFKSGLFHLSNDFPAAALAPVYLENLQRIMPKGTIWPVPLICKVHFGETQPRLEHEDKPAFLARMHAAIVALVPHRPESS</sequence>
<evidence type="ECO:0000259" key="4">
    <source>
        <dbReference type="SMART" id="SM00563"/>
    </source>
</evidence>
<evidence type="ECO:0000256" key="1">
    <source>
        <dbReference type="ARBA" id="ARBA00005189"/>
    </source>
</evidence>
<dbReference type="SUPFAM" id="SSF69593">
    <property type="entry name" value="Glycerol-3-phosphate (1)-acyltransferase"/>
    <property type="match status" value="1"/>
</dbReference>
<dbReference type="PANTHER" id="PTHR10434">
    <property type="entry name" value="1-ACYL-SN-GLYCEROL-3-PHOSPHATE ACYLTRANSFERASE"/>
    <property type="match status" value="1"/>
</dbReference>
<comment type="pathway">
    <text evidence="1">Lipid metabolism.</text>
</comment>
<dbReference type="SMART" id="SM00563">
    <property type="entry name" value="PlsC"/>
    <property type="match status" value="1"/>
</dbReference>
<keyword evidence="3 5" id="KW-0012">Acyltransferase</keyword>
<keyword evidence="6" id="KW-1185">Reference proteome</keyword>
<reference evidence="5 6" key="1">
    <citation type="submission" date="2019-12" db="EMBL/GenBank/DDBJ databases">
        <title>Paraburkholderia acidiphila 7Q-K02 sp. nov and Paraburkholderia acidisoli DHF22 sp. nov., two strains isolated from forest soil.</title>
        <authorList>
            <person name="Gao Z."/>
            <person name="Qiu L."/>
        </authorList>
    </citation>
    <scope>NUCLEOTIDE SEQUENCE [LARGE SCALE GENOMIC DNA]</scope>
    <source>
        <strain evidence="5 6">DHF22</strain>
    </source>
</reference>
<evidence type="ECO:0000256" key="3">
    <source>
        <dbReference type="ARBA" id="ARBA00023315"/>
    </source>
</evidence>
<keyword evidence="2 5" id="KW-0808">Transferase</keyword>
<dbReference type="AlphaFoldDB" id="A0A7Z2JHP6"/>
<dbReference type="Pfam" id="PF01553">
    <property type="entry name" value="Acyltransferase"/>
    <property type="match status" value="1"/>
</dbReference>
<dbReference type="PANTHER" id="PTHR10434:SF11">
    <property type="entry name" value="1-ACYL-SN-GLYCEROL-3-PHOSPHATE ACYLTRANSFERASE"/>
    <property type="match status" value="1"/>
</dbReference>
<gene>
    <name evidence="5" type="ORF">FAZ98_24455</name>
</gene>
<name>A0A7Z2JHP6_9BURK</name>
<dbReference type="InterPro" id="IPR002123">
    <property type="entry name" value="Plipid/glycerol_acylTrfase"/>
</dbReference>
<accession>A0A7Z2JHP6</accession>